<organism evidence="2 3">
    <name type="scientific">Candidatus Iainarchaeum sp</name>
    <dbReference type="NCBI Taxonomy" id="3101447"/>
    <lineage>
        <taxon>Archaea</taxon>
        <taxon>Candidatus Iainarchaeota</taxon>
        <taxon>Candidatus Iainarchaeia</taxon>
        <taxon>Candidatus Iainarchaeales</taxon>
        <taxon>Candidatus Iainarchaeaceae</taxon>
        <taxon>Candidatus Iainarchaeum</taxon>
    </lineage>
</organism>
<feature type="domain" description="RNA polymerase sigma-70 region 2" evidence="1">
    <location>
        <begin position="34"/>
        <end position="101"/>
    </location>
</feature>
<dbReference type="Proteomes" id="UP000809243">
    <property type="component" value="Unassembled WGS sequence"/>
</dbReference>
<comment type="caution">
    <text evidence="2">The sequence shown here is derived from an EMBL/GenBank/DDBJ whole genome shotgun (WGS) entry which is preliminary data.</text>
</comment>
<reference evidence="2" key="1">
    <citation type="submission" date="2021-01" db="EMBL/GenBank/DDBJ databases">
        <title>Active Sulfur Cycling in an Early Earth Analoge.</title>
        <authorList>
            <person name="Hahn C.R."/>
            <person name="Youssef N.H."/>
            <person name="Elshahed M."/>
        </authorList>
    </citation>
    <scope>NUCLEOTIDE SEQUENCE</scope>
    <source>
        <strain evidence="2">Zod_Metabat.1151</strain>
    </source>
</reference>
<dbReference type="AlphaFoldDB" id="A0A938YPB1"/>
<dbReference type="Pfam" id="PF04542">
    <property type="entry name" value="Sigma70_r2"/>
    <property type="match status" value="1"/>
</dbReference>
<dbReference type="GO" id="GO:0006352">
    <property type="term" value="P:DNA-templated transcription initiation"/>
    <property type="evidence" value="ECO:0007669"/>
    <property type="project" value="InterPro"/>
</dbReference>
<dbReference type="Gene3D" id="1.10.1740.10">
    <property type="match status" value="1"/>
</dbReference>
<gene>
    <name evidence="2" type="ORF">JW744_05055</name>
</gene>
<name>A0A938YPB1_9ARCH</name>
<proteinExistence type="predicted"/>
<evidence type="ECO:0000313" key="2">
    <source>
        <dbReference type="EMBL" id="MBN2067809.1"/>
    </source>
</evidence>
<sequence length="151" mass="17659">MAIRRAGRRRVLTEHVIQRWPEKNLAEKRYKEFVEPFLPKLTVLARVFSNGNKHLADDMLQEATIRIVAEANRWDPKRGSKKTFVFGVAKHLMLDLLRAEASHKKHFHQVWSDDAGRLLEIIDKAKSPWEEVSEPERESRLCTEPMSFWAG</sequence>
<dbReference type="GO" id="GO:0003700">
    <property type="term" value="F:DNA-binding transcription factor activity"/>
    <property type="evidence" value="ECO:0007669"/>
    <property type="project" value="InterPro"/>
</dbReference>
<dbReference type="InterPro" id="IPR013325">
    <property type="entry name" value="RNA_pol_sigma_r2"/>
</dbReference>
<dbReference type="InterPro" id="IPR007627">
    <property type="entry name" value="RNA_pol_sigma70_r2"/>
</dbReference>
<accession>A0A938YPB1</accession>
<protein>
    <recommendedName>
        <fullName evidence="1">RNA polymerase sigma-70 region 2 domain-containing protein</fullName>
    </recommendedName>
</protein>
<evidence type="ECO:0000259" key="1">
    <source>
        <dbReference type="Pfam" id="PF04542"/>
    </source>
</evidence>
<evidence type="ECO:0000313" key="3">
    <source>
        <dbReference type="Proteomes" id="UP000809243"/>
    </source>
</evidence>
<dbReference type="SUPFAM" id="SSF88946">
    <property type="entry name" value="Sigma2 domain of RNA polymerase sigma factors"/>
    <property type="match status" value="1"/>
</dbReference>
<dbReference type="EMBL" id="JAFGDB010000088">
    <property type="protein sequence ID" value="MBN2067809.1"/>
    <property type="molecule type" value="Genomic_DNA"/>
</dbReference>